<dbReference type="InterPro" id="IPR003284">
    <property type="entry name" value="Sal_SpvB"/>
</dbReference>
<protein>
    <submittedName>
        <fullName evidence="6">FG-GAP-like repeat-containing protein</fullName>
    </submittedName>
</protein>
<sequence>MKHFYTILFLISSLFVTAQTGNSSEVGITEGELSVSLSGGATYSTPLAVPPGINGVVPQISLGYNSQSGNGVAGFGWNISGISSITRIPKTKFHDNTVDAVSLNTNDRFALDGQRLIVKSGTSGVYGGDKTQYETENFSNIKISSIGVHPSGVNYGPAYFIVQYPDGSKAYYGNSTDSRSIASWSITYWENPQGVRISYNYLNSNNNLNIEYIKYGSTSINTPINQIQFIYKTRQRPEQAYIGGQTFLRNTILSQIKVSSNSVGFRNYALSHEITSLGYERLTKITETSGDGTKSYNPTVFTYDTRQESIVSGSIVTNIDMSDVSAYNTSYVSGDYNGDGSIDFILYPTYGTNAKKKYWFFSGLKTDGSLNIPLEQNIGAFDEIFTSTILTNYAGNYKLLPKQGWTIIKNNPATNTAVFSSYAAETGVSPIVLRSEKTIQFPTFSWGYPAICGNYSSYVTKTYEIPKKFFNGDFNGDGLTDAIAIEESLIYRSTCDRTDLRPGGNVYFANLDPRITTTSAISAGNISNYSGGNVQVADFNGDGKSDVYIFGYQKCSIYGMNANDQFVLLTEITGDINIASTRKVLFGDYNGDGKTDFYIQKVDNGNDYVRYLSSGTTLIKSATVFTPTAVTNPANTGLTCNNTFVQLIPTDINKDGKTDFVYIGKSSCKESSSSKLVNTTLSINLFKNMGESFSLESSTSLSNSSPIGTSALPIFLNFDKINSNMEIDFISDNKIFNFVSTKDFSIESLLKSVTTGNGVIQSIAYKPLVPENCSFNCKPLYAPETLVENYPNVDIFSAPSFQVVEKLEKKSASVNKKQVYSYYGAVSNVSGLGFLGFKATMKTNWHDDTTSIISTISKFDISRRGANTETYTVNYQSSPSSSFAPTDFISKAVMTYNTAIDALQANKVFKLTNSSSQQFNGLENTSSETTTVFDGYNNPTKVTTVVKNAGTLEQTTVTDIVYEDQPNAQEYYVGRPLSKVQSVTANSQTLSSEELYTYTNHLLTTIEKKGNDPEYITEYNAYDLFGNITTKTIKAPTIGSNPAPKPRKTSYAYDTTGRFLIKSTDIEDLSTTFVYNTDGTLKSETNPYGLTTTYTYDAWFKKTKTTDYLGKSTTYTYTRSGSTTLVTSTGDDGSSSQETFDDLGRRIKTGAKNLNGVWIYTDYLYDIYDRNYKTSEPYSGATASQWNETVYDVYGRPTQSKAFTGKIITIDYTYATLVTTVTDGPKTKTTTKNAIGNVVTMTESPGGTIKYSYYANGNLKETDYDGIITTITQDGWGRKTKLVDPSAGTYYYGYNGFGETTSMTTPNGVTLYELDDFGKIKKKTITGTNTNSFTDYVYDATSKLLLSTTFTDVANANAKTTNIVEYDPKKRIIKTTETTPYARFIKDFTYDAFGRVEKETSTATLLASGKSSTKTTKNTYQNGQSYQLLDDATSLVLWQATTVNARGQLLTGKMGNGIDIINSYDTYGYVTQMKHDKAGATPTNIMTLGTVFDIQKGNLDSRTNSLFTYNEAFAYDNLDRLIRYPNALGVKETQDYDDRGRITQNSIGSYKYETTANPYQNSSIVLTPEATTYYKNRSATASTAKASALKIPPPQPKSTIGLEITYNAFKSPVSIKEKGGNELYIDKVDYTYNDDNSRSTMFYGGLQDDKLLRSLRKHYSADGSMEIKENRTTGTVDFVTYLGGDGYTAPLLVKSDGTTQNYLYLHRDYQGSILAISNSTGVVVEKRLFDAWGSLIKYWNASGVTAVPTGAGGLLLDRGYTGHEHLLSFGIIHMNGRLYDPKLHRFLQPDNFVQEPFNTQNYNRYSYVLNNPLKYTDPSGELFWMPIIIGAVIGAYSGGTLANNGELNPFKWDYSSGKTWGYMLGGAIVGGISGHAANIVATSGVAFANTQAIIVGSYINSVGTFMYTGGKTDVSVSFGIGSFNFSTGEFGYLGKRGNSFMENLGYGLGALANVSDALAGMKPGQVQLNTEHSDAIGHSALTKVGETDGLNSLVSVGPDVTGKGIFNPLNFQNKAVNWHNYVDVKGTWKKVVEGVNLKSLANYSKGLANGAKYNLYFSSCVNHTARALTMAGVPVLGIHPFILNAQIYLRNVGFRPSLFSYHLQK</sequence>
<dbReference type="InterPro" id="IPR022385">
    <property type="entry name" value="Rhs_assc_core"/>
</dbReference>
<evidence type="ECO:0000256" key="2">
    <source>
        <dbReference type="ARBA" id="ARBA00022525"/>
    </source>
</evidence>
<feature type="signal peptide" evidence="5">
    <location>
        <begin position="1"/>
        <end position="18"/>
    </location>
</feature>
<evidence type="ECO:0000256" key="4">
    <source>
        <dbReference type="ARBA" id="ARBA00023026"/>
    </source>
</evidence>
<keyword evidence="2" id="KW-0964">Secreted</keyword>
<evidence type="ECO:0000256" key="1">
    <source>
        <dbReference type="ARBA" id="ARBA00004613"/>
    </source>
</evidence>
<evidence type="ECO:0000313" key="6">
    <source>
        <dbReference type="EMBL" id="MEM0577131.1"/>
    </source>
</evidence>
<dbReference type="InterPro" id="IPR006530">
    <property type="entry name" value="YD"/>
</dbReference>
<accession>A0ABU9NS56</accession>
<dbReference type="InterPro" id="IPR028994">
    <property type="entry name" value="Integrin_alpha_N"/>
</dbReference>
<dbReference type="NCBIfam" id="TIGR03696">
    <property type="entry name" value="Rhs_assc_core"/>
    <property type="match status" value="1"/>
</dbReference>
<comment type="subcellular location">
    <subcellularLocation>
        <location evidence="1">Secreted</location>
    </subcellularLocation>
</comment>
<dbReference type="Gene3D" id="2.130.10.130">
    <property type="entry name" value="Integrin alpha, N-terminal"/>
    <property type="match status" value="1"/>
</dbReference>
<dbReference type="InterPro" id="IPR050708">
    <property type="entry name" value="T6SS_VgrG/RHS"/>
</dbReference>
<dbReference type="EMBL" id="JBCGDP010000010">
    <property type="protein sequence ID" value="MEM0577131.1"/>
    <property type="molecule type" value="Genomic_DNA"/>
</dbReference>
<proteinExistence type="predicted"/>
<keyword evidence="7" id="KW-1185">Reference proteome</keyword>
<keyword evidence="4" id="KW-0843">Virulence</keyword>
<organism evidence="6 7">
    <name type="scientific">Flavobacterium polysaccharolyticum</name>
    <dbReference type="NCBI Taxonomy" id="3133148"/>
    <lineage>
        <taxon>Bacteria</taxon>
        <taxon>Pseudomonadati</taxon>
        <taxon>Bacteroidota</taxon>
        <taxon>Flavobacteriia</taxon>
        <taxon>Flavobacteriales</taxon>
        <taxon>Flavobacteriaceae</taxon>
        <taxon>Flavobacterium</taxon>
    </lineage>
</organism>
<dbReference type="RefSeq" id="WP_342692051.1">
    <property type="nucleotide sequence ID" value="NZ_JBCGDP010000010.1"/>
</dbReference>
<dbReference type="Pfam" id="PF13517">
    <property type="entry name" value="FG-GAP_3"/>
    <property type="match status" value="1"/>
</dbReference>
<dbReference type="InterPro" id="IPR013517">
    <property type="entry name" value="FG-GAP"/>
</dbReference>
<name>A0ABU9NS56_9FLAO</name>
<dbReference type="PANTHER" id="PTHR32305">
    <property type="match status" value="1"/>
</dbReference>
<dbReference type="Proteomes" id="UP001468798">
    <property type="component" value="Unassembled WGS sequence"/>
</dbReference>
<evidence type="ECO:0000313" key="7">
    <source>
        <dbReference type="Proteomes" id="UP001468798"/>
    </source>
</evidence>
<reference evidence="6 7" key="1">
    <citation type="submission" date="2024-03" db="EMBL/GenBank/DDBJ databases">
        <title>Two novel species of the genus Flavobacterium exhibiting potentially degradation of complex polysaccharides.</title>
        <authorList>
            <person name="Lian X."/>
        </authorList>
    </citation>
    <scope>NUCLEOTIDE SEQUENCE [LARGE SCALE GENOMIC DNA]</scope>
    <source>
        <strain evidence="6 7">N6</strain>
    </source>
</reference>
<dbReference type="Pfam" id="PF03534">
    <property type="entry name" value="SpvB"/>
    <property type="match status" value="1"/>
</dbReference>
<dbReference type="SUPFAM" id="SSF69318">
    <property type="entry name" value="Integrin alpha N-terminal domain"/>
    <property type="match status" value="1"/>
</dbReference>
<comment type="caution">
    <text evidence="6">The sequence shown here is derived from an EMBL/GenBank/DDBJ whole genome shotgun (WGS) entry which is preliminary data.</text>
</comment>
<evidence type="ECO:0000256" key="5">
    <source>
        <dbReference type="SAM" id="SignalP"/>
    </source>
</evidence>
<dbReference type="PANTHER" id="PTHR32305:SF17">
    <property type="entry name" value="TRNA NUCLEASE WAPA"/>
    <property type="match status" value="1"/>
</dbReference>
<feature type="chain" id="PRO_5047260828" evidence="5">
    <location>
        <begin position="19"/>
        <end position="2105"/>
    </location>
</feature>
<dbReference type="Gene3D" id="2.180.10.10">
    <property type="entry name" value="RHS repeat-associated core"/>
    <property type="match status" value="2"/>
</dbReference>
<dbReference type="NCBIfam" id="TIGR01643">
    <property type="entry name" value="YD_repeat_2x"/>
    <property type="match status" value="1"/>
</dbReference>
<keyword evidence="3 5" id="KW-0732">Signal</keyword>
<evidence type="ECO:0000256" key="3">
    <source>
        <dbReference type="ARBA" id="ARBA00022729"/>
    </source>
</evidence>
<gene>
    <name evidence="6" type="ORF">WFZ86_11545</name>
</gene>